<gene>
    <name evidence="2" type="primary">gb23229</name>
    <name evidence="2" type="ORF">PR202_gb23229</name>
</gene>
<reference evidence="2" key="1">
    <citation type="journal article" date="2018" name="DNA Res.">
        <title>Multiple hybrid de novo genome assembly of finger millet, an orphan allotetraploid crop.</title>
        <authorList>
            <person name="Hatakeyama M."/>
            <person name="Aluri S."/>
            <person name="Balachadran M.T."/>
            <person name="Sivarajan S.R."/>
            <person name="Patrignani A."/>
            <person name="Gruter S."/>
            <person name="Poveda L."/>
            <person name="Shimizu-Inatsugi R."/>
            <person name="Baeten J."/>
            <person name="Francoijs K.J."/>
            <person name="Nataraja K.N."/>
            <person name="Reddy Y.A.N."/>
            <person name="Phadnis S."/>
            <person name="Ravikumar R.L."/>
            <person name="Schlapbach R."/>
            <person name="Sreeman S.M."/>
            <person name="Shimizu K.K."/>
        </authorList>
    </citation>
    <scope>NUCLEOTIDE SEQUENCE</scope>
</reference>
<protein>
    <submittedName>
        <fullName evidence="2">Uncharacterized protein</fullName>
    </submittedName>
</protein>
<reference evidence="2" key="2">
    <citation type="submission" date="2021-12" db="EMBL/GenBank/DDBJ databases">
        <title>Resequencing data analysis of finger millet.</title>
        <authorList>
            <person name="Hatakeyama M."/>
            <person name="Aluri S."/>
            <person name="Balachadran M.T."/>
            <person name="Sivarajan S.R."/>
            <person name="Poveda L."/>
            <person name="Shimizu-Inatsugi R."/>
            <person name="Schlapbach R."/>
            <person name="Sreeman S.M."/>
            <person name="Shimizu K.K."/>
        </authorList>
    </citation>
    <scope>NUCLEOTIDE SEQUENCE</scope>
</reference>
<organism evidence="2 3">
    <name type="scientific">Eleusine coracana subsp. coracana</name>
    <dbReference type="NCBI Taxonomy" id="191504"/>
    <lineage>
        <taxon>Eukaryota</taxon>
        <taxon>Viridiplantae</taxon>
        <taxon>Streptophyta</taxon>
        <taxon>Embryophyta</taxon>
        <taxon>Tracheophyta</taxon>
        <taxon>Spermatophyta</taxon>
        <taxon>Magnoliopsida</taxon>
        <taxon>Liliopsida</taxon>
        <taxon>Poales</taxon>
        <taxon>Poaceae</taxon>
        <taxon>PACMAD clade</taxon>
        <taxon>Chloridoideae</taxon>
        <taxon>Cynodonteae</taxon>
        <taxon>Eleusininae</taxon>
        <taxon>Eleusine</taxon>
    </lineage>
</organism>
<proteinExistence type="predicted"/>
<keyword evidence="3" id="KW-1185">Reference proteome</keyword>
<comment type="caution">
    <text evidence="2">The sequence shown here is derived from an EMBL/GenBank/DDBJ whole genome shotgun (WGS) entry which is preliminary data.</text>
</comment>
<accession>A0AAV5FHP4</accession>
<feature type="compositionally biased region" description="Gly residues" evidence="1">
    <location>
        <begin position="64"/>
        <end position="77"/>
    </location>
</feature>
<evidence type="ECO:0000313" key="3">
    <source>
        <dbReference type="Proteomes" id="UP001054889"/>
    </source>
</evidence>
<name>A0AAV5FHP4_ELECO</name>
<feature type="region of interest" description="Disordered" evidence="1">
    <location>
        <begin position="59"/>
        <end position="78"/>
    </location>
</feature>
<dbReference type="Proteomes" id="UP001054889">
    <property type="component" value="Unassembled WGS sequence"/>
</dbReference>
<evidence type="ECO:0000256" key="1">
    <source>
        <dbReference type="SAM" id="MobiDB-lite"/>
    </source>
</evidence>
<sequence length="136" mass="13920">MSSIVALVVVVKRLFPTMLLKGFYGCGNLSFFLPIPIQNGGGRGRGSEVVAGAAELRATAEGTAPGGPGGPCGGGGALREAEGAELQTFETAGAGGRDRAASAELQARRFERRLASGQRGLVDSPAPLSRHTEDRP</sequence>
<feature type="region of interest" description="Disordered" evidence="1">
    <location>
        <begin position="114"/>
        <end position="136"/>
    </location>
</feature>
<evidence type="ECO:0000313" key="2">
    <source>
        <dbReference type="EMBL" id="GJN34556.1"/>
    </source>
</evidence>
<dbReference type="AlphaFoldDB" id="A0AAV5FHP4"/>
<dbReference type="EMBL" id="BQKI01000085">
    <property type="protein sequence ID" value="GJN34556.1"/>
    <property type="molecule type" value="Genomic_DNA"/>
</dbReference>